<dbReference type="InterPro" id="IPR052714">
    <property type="entry name" value="MFS_Exporter"/>
</dbReference>
<feature type="transmembrane region" description="Helical" evidence="5">
    <location>
        <begin position="146"/>
        <end position="166"/>
    </location>
</feature>
<evidence type="ECO:0000256" key="4">
    <source>
        <dbReference type="ARBA" id="ARBA00023136"/>
    </source>
</evidence>
<dbReference type="AlphaFoldDB" id="A0A4P6EKI1"/>
<feature type="transmembrane region" description="Helical" evidence="5">
    <location>
        <begin position="341"/>
        <end position="361"/>
    </location>
</feature>
<reference evidence="7 8" key="1">
    <citation type="submission" date="2019-01" db="EMBL/GenBank/DDBJ databases">
        <title>Genome sequencing of strain 2JSPR-7.</title>
        <authorList>
            <person name="Heo J."/>
            <person name="Kim S.-J."/>
            <person name="Kim J.-S."/>
            <person name="Hong S.-B."/>
            <person name="Kwon S.-W."/>
        </authorList>
    </citation>
    <scope>NUCLEOTIDE SEQUENCE [LARGE SCALE GENOMIC DNA]</scope>
    <source>
        <strain evidence="7 8">2JSPR-7</strain>
    </source>
</reference>
<evidence type="ECO:0000259" key="6">
    <source>
        <dbReference type="PROSITE" id="PS50850"/>
    </source>
</evidence>
<keyword evidence="4 5" id="KW-0472">Membrane</keyword>
<gene>
    <name evidence="7" type="ORF">ET495_04490</name>
</gene>
<feature type="transmembrane region" description="Helical" evidence="5">
    <location>
        <begin position="172"/>
        <end position="193"/>
    </location>
</feature>
<dbReference type="InterPro" id="IPR036259">
    <property type="entry name" value="MFS_trans_sf"/>
</dbReference>
<feature type="transmembrane region" description="Helical" evidence="5">
    <location>
        <begin position="12"/>
        <end position="43"/>
    </location>
</feature>
<name>A0A4P6EKI1_9MICO</name>
<dbReference type="OrthoDB" id="9814001at2"/>
<dbReference type="Pfam" id="PF07690">
    <property type="entry name" value="MFS_1"/>
    <property type="match status" value="2"/>
</dbReference>
<dbReference type="InterPro" id="IPR020846">
    <property type="entry name" value="MFS_dom"/>
</dbReference>
<evidence type="ECO:0000256" key="1">
    <source>
        <dbReference type="ARBA" id="ARBA00004651"/>
    </source>
</evidence>
<dbReference type="InterPro" id="IPR011701">
    <property type="entry name" value="MFS"/>
</dbReference>
<evidence type="ECO:0000256" key="5">
    <source>
        <dbReference type="SAM" id="Phobius"/>
    </source>
</evidence>
<evidence type="ECO:0000256" key="2">
    <source>
        <dbReference type="ARBA" id="ARBA00022692"/>
    </source>
</evidence>
<feature type="transmembrane region" description="Helical" evidence="5">
    <location>
        <begin position="309"/>
        <end position="329"/>
    </location>
</feature>
<dbReference type="SUPFAM" id="SSF103473">
    <property type="entry name" value="MFS general substrate transporter"/>
    <property type="match status" value="1"/>
</dbReference>
<feature type="transmembrane region" description="Helical" evidence="5">
    <location>
        <begin position="373"/>
        <end position="391"/>
    </location>
</feature>
<keyword evidence="3 5" id="KW-1133">Transmembrane helix</keyword>
<dbReference type="EMBL" id="CP035495">
    <property type="protein sequence ID" value="QAY62636.1"/>
    <property type="molecule type" value="Genomic_DNA"/>
</dbReference>
<feature type="domain" description="Major facilitator superfamily (MFS) profile" evidence="6">
    <location>
        <begin position="18"/>
        <end position="396"/>
    </location>
</feature>
<dbReference type="PANTHER" id="PTHR23531">
    <property type="entry name" value="QUINOLENE RESISTANCE PROTEIN NORA"/>
    <property type="match status" value="1"/>
</dbReference>
<dbReference type="KEGG" id="xyl:ET495_04490"/>
<dbReference type="Proteomes" id="UP000291758">
    <property type="component" value="Chromosome"/>
</dbReference>
<dbReference type="GO" id="GO:0005886">
    <property type="term" value="C:plasma membrane"/>
    <property type="evidence" value="ECO:0007669"/>
    <property type="project" value="UniProtKB-SubCell"/>
</dbReference>
<dbReference type="GO" id="GO:0022857">
    <property type="term" value="F:transmembrane transporter activity"/>
    <property type="evidence" value="ECO:0007669"/>
    <property type="project" value="InterPro"/>
</dbReference>
<sequence length="400" mass="40132">MPTPERDSRGPVVWSGQFVLVTVVNTAVMAVFYTFMALMAVFAADVLGAGGAAAGLAASVFVVAALVARFGAGRVVDVFGPRRVLVVSLGVFAAAGAAYLVSDSLGALLAVRAVHGFAFGVATTATNTAAQLLLPEARRAEGTGYFTLGLPLASAAGPPAAFLVVDRFGYDWLFAGAAVVAAGAFGAALAVTAPRAVVSREPRGVVAGGSWRDAGIVEPRVASIGVPVLLLGVAASVVLTFTYPLAQSVGAPAAAGAFFVVYAAAVLASRLAAGPIQDRFGSGVVVYPALAALTASFVVLGFARSGVQVAAAGVLVGFGHGVLVPAFQVEAVRLAGPLRTGVAVGTFFLFLDLGTGVGPVVMGRVVEASSYRAMYVATAVLGGAAALAWRLRRGRASGRH</sequence>
<feature type="transmembrane region" description="Helical" evidence="5">
    <location>
        <begin position="284"/>
        <end position="303"/>
    </location>
</feature>
<dbReference type="PANTHER" id="PTHR23531:SF1">
    <property type="entry name" value="QUINOLENE RESISTANCE PROTEIN NORA"/>
    <property type="match status" value="1"/>
</dbReference>
<protein>
    <submittedName>
        <fullName evidence="7">MFS transporter</fullName>
    </submittedName>
</protein>
<dbReference type="PROSITE" id="PS50850">
    <property type="entry name" value="MFS"/>
    <property type="match status" value="1"/>
</dbReference>
<organism evidence="7 8">
    <name type="scientific">Xylanimonas allomyrinae</name>
    <dbReference type="NCBI Taxonomy" id="2509459"/>
    <lineage>
        <taxon>Bacteria</taxon>
        <taxon>Bacillati</taxon>
        <taxon>Actinomycetota</taxon>
        <taxon>Actinomycetes</taxon>
        <taxon>Micrococcales</taxon>
        <taxon>Promicromonosporaceae</taxon>
        <taxon>Xylanimonas</taxon>
    </lineage>
</organism>
<keyword evidence="8" id="KW-1185">Reference proteome</keyword>
<evidence type="ECO:0000256" key="3">
    <source>
        <dbReference type="ARBA" id="ARBA00022989"/>
    </source>
</evidence>
<accession>A0A4P6EKI1</accession>
<comment type="subcellular location">
    <subcellularLocation>
        <location evidence="1">Cell membrane</location>
        <topology evidence="1">Multi-pass membrane protein</topology>
    </subcellularLocation>
</comment>
<feature type="transmembrane region" description="Helical" evidence="5">
    <location>
        <begin position="84"/>
        <end position="101"/>
    </location>
</feature>
<dbReference type="RefSeq" id="WP_129202955.1">
    <property type="nucleotide sequence ID" value="NZ_CP035495.1"/>
</dbReference>
<proteinExistence type="predicted"/>
<keyword evidence="2 5" id="KW-0812">Transmembrane</keyword>
<feature type="transmembrane region" description="Helical" evidence="5">
    <location>
        <begin position="49"/>
        <end position="72"/>
    </location>
</feature>
<evidence type="ECO:0000313" key="7">
    <source>
        <dbReference type="EMBL" id="QAY62636.1"/>
    </source>
</evidence>
<feature type="transmembrane region" description="Helical" evidence="5">
    <location>
        <begin position="113"/>
        <end position="134"/>
    </location>
</feature>
<dbReference type="Gene3D" id="1.20.1250.20">
    <property type="entry name" value="MFS general substrate transporter like domains"/>
    <property type="match status" value="1"/>
</dbReference>
<feature type="transmembrane region" description="Helical" evidence="5">
    <location>
        <begin position="249"/>
        <end position="272"/>
    </location>
</feature>
<evidence type="ECO:0000313" key="8">
    <source>
        <dbReference type="Proteomes" id="UP000291758"/>
    </source>
</evidence>
<feature type="transmembrane region" description="Helical" evidence="5">
    <location>
        <begin position="221"/>
        <end position="243"/>
    </location>
</feature>